<evidence type="ECO:0000256" key="4">
    <source>
        <dbReference type="PROSITE-ProRule" id="PRU00175"/>
    </source>
</evidence>
<dbReference type="EMBL" id="CP111016">
    <property type="protein sequence ID" value="WAR05277.1"/>
    <property type="molecule type" value="Genomic_DNA"/>
</dbReference>
<dbReference type="PANTHER" id="PTHR25462:SF305">
    <property type="entry name" value="RING-TYPE DOMAIN-CONTAINING PROTEIN"/>
    <property type="match status" value="1"/>
</dbReference>
<dbReference type="InterPro" id="IPR027370">
    <property type="entry name" value="Znf-RING_euk"/>
</dbReference>
<dbReference type="Proteomes" id="UP001164746">
    <property type="component" value="Chromosome 5"/>
</dbReference>
<proteinExistence type="predicted"/>
<feature type="region of interest" description="Disordered" evidence="5">
    <location>
        <begin position="202"/>
        <end position="232"/>
    </location>
</feature>
<feature type="domain" description="RING-type" evidence="6">
    <location>
        <begin position="52"/>
        <end position="98"/>
    </location>
</feature>
<dbReference type="SMART" id="SM00184">
    <property type="entry name" value="RING"/>
    <property type="match status" value="2"/>
</dbReference>
<evidence type="ECO:0000256" key="3">
    <source>
        <dbReference type="ARBA" id="ARBA00022833"/>
    </source>
</evidence>
<feature type="compositionally biased region" description="Basic residues" evidence="5">
    <location>
        <begin position="801"/>
        <end position="817"/>
    </location>
</feature>
<feature type="compositionally biased region" description="Basic residues" evidence="5">
    <location>
        <begin position="478"/>
        <end position="487"/>
    </location>
</feature>
<dbReference type="InterPro" id="IPR017907">
    <property type="entry name" value="Znf_RING_CS"/>
</dbReference>
<dbReference type="InterPro" id="IPR047153">
    <property type="entry name" value="TRIM45/56/19-like"/>
</dbReference>
<accession>A0ABY7E8Y3</accession>
<organism evidence="7 8">
    <name type="scientific">Mya arenaria</name>
    <name type="common">Soft-shell clam</name>
    <dbReference type="NCBI Taxonomy" id="6604"/>
    <lineage>
        <taxon>Eukaryota</taxon>
        <taxon>Metazoa</taxon>
        <taxon>Spiralia</taxon>
        <taxon>Lophotrochozoa</taxon>
        <taxon>Mollusca</taxon>
        <taxon>Bivalvia</taxon>
        <taxon>Autobranchia</taxon>
        <taxon>Heteroconchia</taxon>
        <taxon>Euheterodonta</taxon>
        <taxon>Imparidentia</taxon>
        <taxon>Neoheterodontei</taxon>
        <taxon>Myida</taxon>
        <taxon>Myoidea</taxon>
        <taxon>Myidae</taxon>
        <taxon>Mya</taxon>
    </lineage>
</organism>
<name>A0ABY7E8Y3_MYAAR</name>
<sequence length="859" mass="95875">MSKTVRVLTPRQSKTPPSKSPHPVKHGSRAGLPPAPQLMTVRYVIDVDVIKCPTCLDVFKSPRVLPCGHSFCLECLESSVLYTESSKSKDYFQCPVCRKNVKPYDQKALRQKWAYQFPLNVTVMRFLRNASTKNPTDNGLHKAFCEICLVNNRTKTSYSYCNVCLQHLCEMCHKYHVMQDDTKDHDLTFYGSKDDQVEKCDAVPKSDWSKKSNSERDQKSAANDKDKRLKTEPRDKLLPIGTVVVAQTVTAADSVEQKIVSKLGGFNGKSPADSGNADFRAVAFLSNTKLALADLGNKKLKVFDVSHKTRVELIGELALRANPYHMCRVDENTVAIATERSNNYHIRLFTVRDKICHFVHRSVEGIPLGIGFLQNTLVCSFLENAALQKFRLTRAQQTKAGMIKSDRSGNDIFRHPGSICAGVWRGIPVLYVADETEFGVTVTAVDIRGDKKTSVFFEMPVPLARLAMKSANGVAKMSRGKNRSIKATKKENTSPNDTISPKCSRPSSRQPAGQLKEKSSTVQVSGRHTFRRIDDFGSTPPEKKIGREIERTPIPYACKNELVLDLNRLRDADNEEEMNTTIAKSDCRKTGRGNLKAVERASRSRPVGKVLPQPSSGTNTEKGSHSESTANPNSTLTSTSGTAGYTLPQKFIFNADSIDVDIYGNVYVCMSKTNTVHQMSPDGKIKREILTEKDGILSPKVACFSPKSDFFVKVHTHQHSCTYSVPAPVHVHVPAPVHAHAPTPVHAHVPAHVPALVHAHNQDPCTDTYQHPCTHTYQHPCTHTTRTRARTRTSTLARARNNTRARTRTSTRARTRTSTRERTLQDPCTDTYQDPCTDTYQHPCSHKHQHPCTHTYQHP</sequence>
<dbReference type="InterPro" id="IPR013083">
    <property type="entry name" value="Znf_RING/FYVE/PHD"/>
</dbReference>
<reference evidence="7" key="1">
    <citation type="submission" date="2022-11" db="EMBL/GenBank/DDBJ databases">
        <title>Centuries of genome instability and evolution in soft-shell clam transmissible cancer (bioRxiv).</title>
        <authorList>
            <person name="Hart S.F.M."/>
            <person name="Yonemitsu M.A."/>
            <person name="Giersch R.M."/>
            <person name="Beal B.F."/>
            <person name="Arriagada G."/>
            <person name="Davis B.W."/>
            <person name="Ostrander E.A."/>
            <person name="Goff S.P."/>
            <person name="Metzger M.J."/>
        </authorList>
    </citation>
    <scope>NUCLEOTIDE SEQUENCE</scope>
    <source>
        <strain evidence="7">MELC-2E11</strain>
        <tissue evidence="7">Siphon/mantle</tissue>
    </source>
</reference>
<feature type="region of interest" description="Disordered" evidence="5">
    <location>
        <begin position="474"/>
        <end position="525"/>
    </location>
</feature>
<dbReference type="SUPFAM" id="SSF57850">
    <property type="entry name" value="RING/U-box"/>
    <property type="match status" value="1"/>
</dbReference>
<evidence type="ECO:0000256" key="1">
    <source>
        <dbReference type="ARBA" id="ARBA00022723"/>
    </source>
</evidence>
<evidence type="ECO:0000313" key="7">
    <source>
        <dbReference type="EMBL" id="WAR05277.1"/>
    </source>
</evidence>
<feature type="region of interest" description="Disordered" evidence="5">
    <location>
        <begin position="1"/>
        <end position="33"/>
    </location>
</feature>
<dbReference type="Gene3D" id="3.30.40.10">
    <property type="entry name" value="Zinc/RING finger domain, C3HC4 (zinc finger)"/>
    <property type="match status" value="1"/>
</dbReference>
<protein>
    <submittedName>
        <fullName evidence="7">TRI50-like protein</fullName>
    </submittedName>
</protein>
<feature type="region of interest" description="Disordered" evidence="5">
    <location>
        <begin position="784"/>
        <end position="826"/>
    </location>
</feature>
<feature type="region of interest" description="Disordered" evidence="5">
    <location>
        <begin position="589"/>
        <end position="641"/>
    </location>
</feature>
<dbReference type="InterPro" id="IPR001841">
    <property type="entry name" value="Znf_RING"/>
</dbReference>
<dbReference type="PROSITE" id="PS00518">
    <property type="entry name" value="ZF_RING_1"/>
    <property type="match status" value="1"/>
</dbReference>
<dbReference type="PANTHER" id="PTHR25462">
    <property type="entry name" value="BONUS, ISOFORM C-RELATED"/>
    <property type="match status" value="1"/>
</dbReference>
<evidence type="ECO:0000313" key="8">
    <source>
        <dbReference type="Proteomes" id="UP001164746"/>
    </source>
</evidence>
<evidence type="ECO:0000259" key="6">
    <source>
        <dbReference type="PROSITE" id="PS50089"/>
    </source>
</evidence>
<dbReference type="SUPFAM" id="SSF101898">
    <property type="entry name" value="NHL repeat"/>
    <property type="match status" value="1"/>
</dbReference>
<dbReference type="PROSITE" id="PS50089">
    <property type="entry name" value="ZF_RING_2"/>
    <property type="match status" value="1"/>
</dbReference>
<dbReference type="Pfam" id="PF13445">
    <property type="entry name" value="zf-RING_UBOX"/>
    <property type="match status" value="1"/>
</dbReference>
<keyword evidence="1" id="KW-0479">Metal-binding</keyword>
<feature type="compositionally biased region" description="Polar residues" evidence="5">
    <location>
        <begin position="493"/>
        <end position="511"/>
    </location>
</feature>
<evidence type="ECO:0000256" key="2">
    <source>
        <dbReference type="ARBA" id="ARBA00022771"/>
    </source>
</evidence>
<keyword evidence="2 4" id="KW-0863">Zinc-finger</keyword>
<keyword evidence="8" id="KW-1185">Reference proteome</keyword>
<evidence type="ECO:0000256" key="5">
    <source>
        <dbReference type="SAM" id="MobiDB-lite"/>
    </source>
</evidence>
<feature type="compositionally biased region" description="Polar residues" evidence="5">
    <location>
        <begin position="613"/>
        <end position="641"/>
    </location>
</feature>
<gene>
    <name evidence="7" type="ORF">MAR_020646</name>
</gene>
<keyword evidence="3" id="KW-0862">Zinc</keyword>